<organism evidence="3 4">
    <name type="scientific">Tritrichomonas musculus</name>
    <dbReference type="NCBI Taxonomy" id="1915356"/>
    <lineage>
        <taxon>Eukaryota</taxon>
        <taxon>Metamonada</taxon>
        <taxon>Parabasalia</taxon>
        <taxon>Tritrichomonadida</taxon>
        <taxon>Tritrichomonadidae</taxon>
        <taxon>Tritrichomonas</taxon>
    </lineage>
</organism>
<feature type="compositionally biased region" description="Basic and acidic residues" evidence="1">
    <location>
        <begin position="138"/>
        <end position="148"/>
    </location>
</feature>
<comment type="caution">
    <text evidence="3">The sequence shown here is derived from an EMBL/GenBank/DDBJ whole genome shotgun (WGS) entry which is preliminary data.</text>
</comment>
<evidence type="ECO:0000313" key="4">
    <source>
        <dbReference type="Proteomes" id="UP001470230"/>
    </source>
</evidence>
<dbReference type="InterPro" id="IPR019261">
    <property type="entry name" value="PARG_cat_microbial"/>
</dbReference>
<feature type="compositionally biased region" description="Basic and acidic residues" evidence="1">
    <location>
        <begin position="81"/>
        <end position="102"/>
    </location>
</feature>
<feature type="compositionally biased region" description="Low complexity" evidence="1">
    <location>
        <begin position="273"/>
        <end position="284"/>
    </location>
</feature>
<dbReference type="EMBL" id="JAPFFF010000031">
    <property type="protein sequence ID" value="KAK8845257.1"/>
    <property type="molecule type" value="Genomic_DNA"/>
</dbReference>
<dbReference type="InterPro" id="IPR043472">
    <property type="entry name" value="Macro_dom-like"/>
</dbReference>
<feature type="region of interest" description="Disordered" evidence="1">
    <location>
        <begin position="66"/>
        <end position="345"/>
    </location>
</feature>
<dbReference type="PANTHER" id="PTHR35596">
    <property type="entry name" value="DUF2263 DOMAIN-CONTAINING PROTEIN"/>
    <property type="match status" value="1"/>
</dbReference>
<feature type="compositionally biased region" description="Basic and acidic residues" evidence="1">
    <location>
        <begin position="260"/>
        <end position="272"/>
    </location>
</feature>
<feature type="region of interest" description="Disordered" evidence="1">
    <location>
        <begin position="662"/>
        <end position="700"/>
    </location>
</feature>
<dbReference type="PANTHER" id="PTHR35596:SF1">
    <property type="entry name" value="MICROBIAL-TYPE PARG CATALYTIC DOMAIN-CONTAINING PROTEIN"/>
    <property type="match status" value="1"/>
</dbReference>
<feature type="compositionally biased region" description="Polar residues" evidence="1">
    <location>
        <begin position="103"/>
        <end position="125"/>
    </location>
</feature>
<feature type="compositionally biased region" description="Basic and acidic residues" evidence="1">
    <location>
        <begin position="198"/>
        <end position="213"/>
    </location>
</feature>
<dbReference type="Gene3D" id="3.40.220.10">
    <property type="entry name" value="Leucine Aminopeptidase, subunit E, domain 1"/>
    <property type="match status" value="1"/>
</dbReference>
<proteinExistence type="predicted"/>
<name>A0ABR2HDY0_9EUKA</name>
<evidence type="ECO:0000256" key="1">
    <source>
        <dbReference type="SAM" id="MobiDB-lite"/>
    </source>
</evidence>
<keyword evidence="4" id="KW-1185">Reference proteome</keyword>
<dbReference type="NCBIfam" id="TIGR02452">
    <property type="entry name" value="TIGR02452 family protein"/>
    <property type="match status" value="1"/>
</dbReference>
<dbReference type="InterPro" id="IPR012664">
    <property type="entry name" value="CHP02452"/>
</dbReference>
<feature type="compositionally biased region" description="Basic and acidic residues" evidence="1">
    <location>
        <begin position="155"/>
        <end position="166"/>
    </location>
</feature>
<dbReference type="Pfam" id="PF10021">
    <property type="entry name" value="PARG_cat_microb"/>
    <property type="match status" value="1"/>
</dbReference>
<sequence>MESIENRLRFLPFIEYSQLSEEQKNCLFKSLATVEEKLSKFNSMNKQDIRINDQQISDLENKNKSLEQENKMPKKQISQYEKNESISDLPKAKEQSCARNDNESNVNSDYSYNSENQSTKPAISNNRHKKLFNTSKNINEKTNETKSDKHPKRINSLEHPKNKPEEYNNTQLTNSLEHENNDLKSQSLKRKSASHLSNTKEKSGTVKNNKETSDYLDNFANQSKVLSDEDSESFDDDDDTKNKIHNHKSRSQKSLPNDKSQNKEKKYDEQRKSSYSSNEDYYYGDGDDDDDSNGNISDLLPNSQTGLNENDEGSQSIKSRKRGKIHSKEVTEVHHKKQVEQPKKPLHISRKNVERINIFKENEKIVKKGSYINLIGYSCDIQKDLEYSIDNTKTITSHEHLKYKKYDLSSVKLYSLYLKVEVTRESTFTAAIRAKNLLKKVCVLNFASATQPGGGVLNGRNAQEEVLSRQSTLYFSLKGQKPFYDYNKSHPDPFGTDYMIYSPNVLIIRDEKNFLIKPVKVSVISSVAVNNSELKKLYPNEDKSREVKRAMEKRCRRILEVCISEGNDVIVLGAFGCGVFNNSAKVVSGIFKKLLYEEKFACYFHKIIFAIKTKPTESQELFYIFENALTSYKYSNTHASMHPSSTSTYPSSTSMYPSSTSTYPSSTSMHPSSTSTYPSSTSTYPSSTSTNASTTSQYYY</sequence>
<accession>A0ABR2HDY0</accession>
<gene>
    <name evidence="3" type="ORF">M9Y10_021450</name>
</gene>
<dbReference type="Proteomes" id="UP001470230">
    <property type="component" value="Unassembled WGS sequence"/>
</dbReference>
<protein>
    <recommendedName>
        <fullName evidence="2">Microbial-type PARG catalytic domain-containing protein</fullName>
    </recommendedName>
</protein>
<evidence type="ECO:0000313" key="3">
    <source>
        <dbReference type="EMBL" id="KAK8845257.1"/>
    </source>
</evidence>
<feature type="compositionally biased region" description="Polar residues" evidence="1">
    <location>
        <begin position="300"/>
        <end position="317"/>
    </location>
</feature>
<evidence type="ECO:0000259" key="2">
    <source>
        <dbReference type="Pfam" id="PF10021"/>
    </source>
</evidence>
<feature type="domain" description="Microbial-type PARG catalytic" evidence="2">
    <location>
        <begin position="361"/>
        <end position="510"/>
    </location>
</feature>
<reference evidence="3 4" key="1">
    <citation type="submission" date="2024-04" db="EMBL/GenBank/DDBJ databases">
        <title>Tritrichomonas musculus Genome.</title>
        <authorList>
            <person name="Alves-Ferreira E."/>
            <person name="Grigg M."/>
            <person name="Lorenzi H."/>
            <person name="Galac M."/>
        </authorList>
    </citation>
    <scope>NUCLEOTIDE SEQUENCE [LARGE SCALE GENOMIC DNA]</scope>
    <source>
        <strain evidence="3 4">EAF2021</strain>
    </source>
</reference>
<feature type="compositionally biased region" description="Basic and acidic residues" evidence="1">
    <location>
        <begin position="326"/>
        <end position="343"/>
    </location>
</feature>
<feature type="compositionally biased region" description="Acidic residues" evidence="1">
    <location>
        <begin position="228"/>
        <end position="239"/>
    </location>
</feature>